<dbReference type="Proteomes" id="UP000828390">
    <property type="component" value="Unassembled WGS sequence"/>
</dbReference>
<evidence type="ECO:0000256" key="2">
    <source>
        <dbReference type="ARBA" id="ARBA00006840"/>
    </source>
</evidence>
<comment type="subcellular location">
    <subcellularLocation>
        <location evidence="1 7">Membrane</location>
        <topology evidence="1 7">Multi-pass membrane protein</topology>
    </subcellularLocation>
</comment>
<keyword evidence="4 7" id="KW-1133">Transmembrane helix</keyword>
<reference evidence="8" key="2">
    <citation type="submission" date="2020-11" db="EMBL/GenBank/DDBJ databases">
        <authorList>
            <person name="McCartney M.A."/>
            <person name="Auch B."/>
            <person name="Kono T."/>
            <person name="Mallez S."/>
            <person name="Becker A."/>
            <person name="Gohl D.M."/>
            <person name="Silverstein K.A.T."/>
            <person name="Koren S."/>
            <person name="Bechman K.B."/>
            <person name="Herman A."/>
            <person name="Abrahante J.E."/>
            <person name="Garbe J."/>
        </authorList>
    </citation>
    <scope>NUCLEOTIDE SEQUENCE</scope>
    <source>
        <strain evidence="8">Duluth1</strain>
        <tissue evidence="8">Whole animal</tissue>
    </source>
</reference>
<sequence length="226" mass="24604">MVEGGMKCVKYLLFLFNLLFVLAAIGLIAIGAYVQIALKEYFDVIGGKFSAAAALLIAVGVFIFFIASFGCFGAYRENRVCVLIFSSLLIFIFILEIAAGIAAYVYRNQVQTVVEDYMTKTINTTNIDVWNAIQKDLKCCGINNASDWQKNGKSIPQSCCVGNQACNTTIIGDIYTKGCLSTFTDWVKGHVAIVGGVGIGFAFIQLVGILFSCCLARAIKKEYEVV</sequence>
<dbReference type="EMBL" id="JAIWYP010000005">
    <property type="protein sequence ID" value="KAH3821956.1"/>
    <property type="molecule type" value="Genomic_DNA"/>
</dbReference>
<dbReference type="CDD" id="cd03127">
    <property type="entry name" value="tetraspanin_LEL"/>
    <property type="match status" value="1"/>
</dbReference>
<dbReference type="PANTHER" id="PTHR19282:SF456">
    <property type="entry name" value="CD63 MOLECULE"/>
    <property type="match status" value="1"/>
</dbReference>
<dbReference type="InterPro" id="IPR008952">
    <property type="entry name" value="Tetraspanin_EC2_sf"/>
</dbReference>
<evidence type="ECO:0000256" key="7">
    <source>
        <dbReference type="RuleBase" id="RU361218"/>
    </source>
</evidence>
<evidence type="ECO:0000256" key="1">
    <source>
        <dbReference type="ARBA" id="ARBA00004141"/>
    </source>
</evidence>
<evidence type="ECO:0000313" key="8">
    <source>
        <dbReference type="EMBL" id="KAH3821956.1"/>
    </source>
</evidence>
<keyword evidence="5 7" id="KW-0472">Membrane</keyword>
<keyword evidence="6" id="KW-1015">Disulfide bond</keyword>
<dbReference type="Gene3D" id="1.10.1450.10">
    <property type="entry name" value="Tetraspanin"/>
    <property type="match status" value="1"/>
</dbReference>
<evidence type="ECO:0000256" key="4">
    <source>
        <dbReference type="ARBA" id="ARBA00022989"/>
    </source>
</evidence>
<evidence type="ECO:0000256" key="6">
    <source>
        <dbReference type="PIRSR" id="PIRSR002419-1"/>
    </source>
</evidence>
<dbReference type="InterPro" id="IPR018499">
    <property type="entry name" value="Tetraspanin/Peripherin"/>
</dbReference>
<feature type="transmembrane region" description="Helical" evidence="7">
    <location>
        <begin position="191"/>
        <end position="216"/>
    </location>
</feature>
<dbReference type="Pfam" id="PF00335">
    <property type="entry name" value="Tetraspanin"/>
    <property type="match status" value="1"/>
</dbReference>
<feature type="transmembrane region" description="Helical" evidence="7">
    <location>
        <begin position="12"/>
        <end position="37"/>
    </location>
</feature>
<accession>A0A9D4GQW6</accession>
<dbReference type="InterPro" id="IPR000301">
    <property type="entry name" value="Tetraspanin_animals"/>
</dbReference>
<dbReference type="PANTHER" id="PTHR19282">
    <property type="entry name" value="TETRASPANIN"/>
    <property type="match status" value="1"/>
</dbReference>
<gene>
    <name evidence="8" type="ORF">DPMN_123724</name>
</gene>
<dbReference type="OrthoDB" id="10033535at2759"/>
<protein>
    <recommendedName>
        <fullName evidence="7">Tetraspanin</fullName>
    </recommendedName>
</protein>
<evidence type="ECO:0000313" key="9">
    <source>
        <dbReference type="Proteomes" id="UP000828390"/>
    </source>
</evidence>
<keyword evidence="9" id="KW-1185">Reference proteome</keyword>
<keyword evidence="3 7" id="KW-0812">Transmembrane</keyword>
<proteinExistence type="inferred from homology"/>
<reference evidence="8" key="1">
    <citation type="journal article" date="2019" name="bioRxiv">
        <title>The Genome of the Zebra Mussel, Dreissena polymorpha: A Resource for Invasive Species Research.</title>
        <authorList>
            <person name="McCartney M.A."/>
            <person name="Auch B."/>
            <person name="Kono T."/>
            <person name="Mallez S."/>
            <person name="Zhang Y."/>
            <person name="Obille A."/>
            <person name="Becker A."/>
            <person name="Abrahante J.E."/>
            <person name="Garbe J."/>
            <person name="Badalamenti J.P."/>
            <person name="Herman A."/>
            <person name="Mangelson H."/>
            <person name="Liachko I."/>
            <person name="Sullivan S."/>
            <person name="Sone E.D."/>
            <person name="Koren S."/>
            <person name="Silverstein K.A.T."/>
            <person name="Beckman K.B."/>
            <person name="Gohl D.M."/>
        </authorList>
    </citation>
    <scope>NUCLEOTIDE SEQUENCE</scope>
    <source>
        <strain evidence="8">Duluth1</strain>
        <tissue evidence="8">Whole animal</tissue>
    </source>
</reference>
<organism evidence="8 9">
    <name type="scientific">Dreissena polymorpha</name>
    <name type="common">Zebra mussel</name>
    <name type="synonym">Mytilus polymorpha</name>
    <dbReference type="NCBI Taxonomy" id="45954"/>
    <lineage>
        <taxon>Eukaryota</taxon>
        <taxon>Metazoa</taxon>
        <taxon>Spiralia</taxon>
        <taxon>Lophotrochozoa</taxon>
        <taxon>Mollusca</taxon>
        <taxon>Bivalvia</taxon>
        <taxon>Autobranchia</taxon>
        <taxon>Heteroconchia</taxon>
        <taxon>Euheterodonta</taxon>
        <taxon>Imparidentia</taxon>
        <taxon>Neoheterodontei</taxon>
        <taxon>Myida</taxon>
        <taxon>Dreissenoidea</taxon>
        <taxon>Dreissenidae</taxon>
        <taxon>Dreissena</taxon>
    </lineage>
</organism>
<dbReference type="SUPFAM" id="SSF48652">
    <property type="entry name" value="Tetraspanin"/>
    <property type="match status" value="1"/>
</dbReference>
<feature type="transmembrane region" description="Helical" evidence="7">
    <location>
        <begin position="49"/>
        <end position="75"/>
    </location>
</feature>
<feature type="disulfide bond" evidence="6">
    <location>
        <begin position="140"/>
        <end position="159"/>
    </location>
</feature>
<evidence type="ECO:0000256" key="3">
    <source>
        <dbReference type="ARBA" id="ARBA00022692"/>
    </source>
</evidence>
<feature type="transmembrane region" description="Helical" evidence="7">
    <location>
        <begin position="82"/>
        <end position="106"/>
    </location>
</feature>
<dbReference type="GO" id="GO:0005886">
    <property type="term" value="C:plasma membrane"/>
    <property type="evidence" value="ECO:0007669"/>
    <property type="project" value="TreeGrafter"/>
</dbReference>
<feature type="disulfide bond" evidence="6">
    <location>
        <begin position="139"/>
        <end position="179"/>
    </location>
</feature>
<evidence type="ECO:0000256" key="5">
    <source>
        <dbReference type="ARBA" id="ARBA00023136"/>
    </source>
</evidence>
<dbReference type="PRINTS" id="PR00259">
    <property type="entry name" value="TMFOUR"/>
</dbReference>
<dbReference type="PIRSF" id="PIRSF002419">
    <property type="entry name" value="Tetraspanin"/>
    <property type="match status" value="1"/>
</dbReference>
<name>A0A9D4GQW6_DREPO</name>
<comment type="similarity">
    <text evidence="2 7">Belongs to the tetraspanin (TM4SF) family.</text>
</comment>
<dbReference type="AlphaFoldDB" id="A0A9D4GQW6"/>
<comment type="caution">
    <text evidence="8">The sequence shown here is derived from an EMBL/GenBank/DDBJ whole genome shotgun (WGS) entry which is preliminary data.</text>
</comment>